<proteinExistence type="predicted"/>
<sequence length="130" mass="14648">MQGSTFTRAIYLEAQQGASKTCASYKHCKTTVQPTFAKLHFSQYLQQRAGLRNGVGGRTQQVLKEKDCWTAAMIGKCQQICQNGINNVEVIRRTTLRPDIVSHAPSLQQFIMVEQTVPCESRVEQAHTYK</sequence>
<name>A0AAV4FLS9_9GAST</name>
<comment type="caution">
    <text evidence="1">The sequence shown here is derived from an EMBL/GenBank/DDBJ whole genome shotgun (WGS) entry which is preliminary data.</text>
</comment>
<dbReference type="GO" id="GO:0003964">
    <property type="term" value="F:RNA-directed DNA polymerase activity"/>
    <property type="evidence" value="ECO:0007669"/>
    <property type="project" value="UniProtKB-KW"/>
</dbReference>
<gene>
    <name evidence="1" type="ORF">ElyMa_003863300</name>
</gene>
<reference evidence="1 2" key="1">
    <citation type="journal article" date="2021" name="Elife">
        <title>Chloroplast acquisition without the gene transfer in kleptoplastic sea slugs, Plakobranchus ocellatus.</title>
        <authorList>
            <person name="Maeda T."/>
            <person name="Takahashi S."/>
            <person name="Yoshida T."/>
            <person name="Shimamura S."/>
            <person name="Takaki Y."/>
            <person name="Nagai Y."/>
            <person name="Toyoda A."/>
            <person name="Suzuki Y."/>
            <person name="Arimoto A."/>
            <person name="Ishii H."/>
            <person name="Satoh N."/>
            <person name="Nishiyama T."/>
            <person name="Hasebe M."/>
            <person name="Maruyama T."/>
            <person name="Minagawa J."/>
            <person name="Obokata J."/>
            <person name="Shigenobu S."/>
        </authorList>
    </citation>
    <scope>NUCLEOTIDE SEQUENCE [LARGE SCALE GENOMIC DNA]</scope>
</reference>
<evidence type="ECO:0000313" key="1">
    <source>
        <dbReference type="EMBL" id="GFR73250.1"/>
    </source>
</evidence>
<dbReference type="Proteomes" id="UP000762676">
    <property type="component" value="Unassembled WGS sequence"/>
</dbReference>
<keyword evidence="1" id="KW-0695">RNA-directed DNA polymerase</keyword>
<organism evidence="1 2">
    <name type="scientific">Elysia marginata</name>
    <dbReference type="NCBI Taxonomy" id="1093978"/>
    <lineage>
        <taxon>Eukaryota</taxon>
        <taxon>Metazoa</taxon>
        <taxon>Spiralia</taxon>
        <taxon>Lophotrochozoa</taxon>
        <taxon>Mollusca</taxon>
        <taxon>Gastropoda</taxon>
        <taxon>Heterobranchia</taxon>
        <taxon>Euthyneura</taxon>
        <taxon>Panpulmonata</taxon>
        <taxon>Sacoglossa</taxon>
        <taxon>Placobranchoidea</taxon>
        <taxon>Plakobranchidae</taxon>
        <taxon>Elysia</taxon>
    </lineage>
</organism>
<evidence type="ECO:0000313" key="2">
    <source>
        <dbReference type="Proteomes" id="UP000762676"/>
    </source>
</evidence>
<accession>A0AAV4FLS9</accession>
<dbReference type="EMBL" id="BMAT01007871">
    <property type="protein sequence ID" value="GFR73250.1"/>
    <property type="molecule type" value="Genomic_DNA"/>
</dbReference>
<keyword evidence="2" id="KW-1185">Reference proteome</keyword>
<keyword evidence="1" id="KW-0548">Nucleotidyltransferase</keyword>
<dbReference type="AlphaFoldDB" id="A0AAV4FLS9"/>
<keyword evidence="1" id="KW-0808">Transferase</keyword>
<protein>
    <submittedName>
        <fullName evidence="1">Reverse transcriptase</fullName>
    </submittedName>
</protein>